<dbReference type="CDD" id="cd00887">
    <property type="entry name" value="MoeA"/>
    <property type="match status" value="1"/>
</dbReference>
<keyword evidence="9" id="KW-0808">Transferase</keyword>
<dbReference type="NCBIfam" id="NF045515">
    <property type="entry name" value="Glp_gephyrin"/>
    <property type="match status" value="1"/>
</dbReference>
<sequence>MVERRMPIPVGEAVSKIMNYKRNGETEFVSIYDSYNRYLSEDLVATHDVPHFDRSPYDGFAIRSVDSSEASLTNPVEFEVIDHIGAGMVTTKEVGPFQAVRIMTGAQMPKECDCVVMLELTTSSEREDHTYMSIKRSYKKGENVSFKGEDAKKGDVLVKKGSKINPGIQAILATFGYEKVPVAKKPLIGLYATGTELLEVEDELQPGKIRNSNSHMICAQIERAGAAVKYFGKLPDEFDTCYEAIKNAIDQVDILITTGGVSVGDFDYLPAIYEKLNAKVLFNKVAMRPGSVTTVATLENKILFGLSGNPSACYVGFELFARPIIHTMLFSKKPHLRKEKAILEVDFPKANPFTRFVRSRLSIQEGRLVAAPSGVDKSNIVMSLAGANSFIVLPGGTRGFTAGDEVEVLLLEDTVGSEWPW</sequence>
<dbReference type="SMART" id="SM00852">
    <property type="entry name" value="MoCF_biosynth"/>
    <property type="match status" value="1"/>
</dbReference>
<proteinExistence type="inferred from homology"/>
<evidence type="ECO:0000256" key="1">
    <source>
        <dbReference type="ARBA" id="ARBA00002901"/>
    </source>
</evidence>
<name>A0ABU5IT51_9BACI</name>
<dbReference type="NCBIfam" id="TIGR00177">
    <property type="entry name" value="molyb_syn"/>
    <property type="match status" value="1"/>
</dbReference>
<keyword evidence="12" id="KW-1185">Reference proteome</keyword>
<evidence type="ECO:0000256" key="3">
    <source>
        <dbReference type="ARBA" id="ARBA00010763"/>
    </source>
</evidence>
<dbReference type="RefSeq" id="WP_322444619.1">
    <property type="nucleotide sequence ID" value="NZ_JAXOFX010000001.1"/>
</dbReference>
<dbReference type="Gene3D" id="2.40.340.10">
    <property type="entry name" value="MoeA, C-terminal, domain IV"/>
    <property type="match status" value="1"/>
</dbReference>
<accession>A0ABU5IT51</accession>
<dbReference type="InterPro" id="IPR001453">
    <property type="entry name" value="MoaB/Mog_dom"/>
</dbReference>
<dbReference type="EC" id="2.10.1.1" evidence="4 9"/>
<protein>
    <recommendedName>
        <fullName evidence="5 9">Molybdopterin molybdenumtransferase</fullName>
        <ecNumber evidence="4 9">2.10.1.1</ecNumber>
    </recommendedName>
</protein>
<gene>
    <name evidence="11" type="primary">glp</name>
    <name evidence="11" type="ORF">SM124_01000</name>
</gene>
<evidence type="ECO:0000259" key="10">
    <source>
        <dbReference type="SMART" id="SM00852"/>
    </source>
</evidence>
<dbReference type="Gene3D" id="3.90.105.10">
    <property type="entry name" value="Molybdopterin biosynthesis moea protein, domain 2"/>
    <property type="match status" value="1"/>
</dbReference>
<evidence type="ECO:0000313" key="11">
    <source>
        <dbReference type="EMBL" id="MDZ5470314.1"/>
    </source>
</evidence>
<dbReference type="PANTHER" id="PTHR10192">
    <property type="entry name" value="MOLYBDOPTERIN BIOSYNTHESIS PROTEIN"/>
    <property type="match status" value="1"/>
</dbReference>
<dbReference type="EMBL" id="JAXOFX010000001">
    <property type="protein sequence ID" value="MDZ5470314.1"/>
    <property type="molecule type" value="Genomic_DNA"/>
</dbReference>
<evidence type="ECO:0000256" key="9">
    <source>
        <dbReference type="RuleBase" id="RU365090"/>
    </source>
</evidence>
<evidence type="ECO:0000256" key="8">
    <source>
        <dbReference type="ARBA" id="ARBA00047317"/>
    </source>
</evidence>
<organism evidence="11 12">
    <name type="scientific">Robertmurraya mangrovi</name>
    <dbReference type="NCBI Taxonomy" id="3098077"/>
    <lineage>
        <taxon>Bacteria</taxon>
        <taxon>Bacillati</taxon>
        <taxon>Bacillota</taxon>
        <taxon>Bacilli</taxon>
        <taxon>Bacillales</taxon>
        <taxon>Bacillaceae</taxon>
        <taxon>Robertmurraya</taxon>
    </lineage>
</organism>
<comment type="similarity">
    <text evidence="3 9">Belongs to the MoeA family.</text>
</comment>
<feature type="domain" description="MoaB/Mog" evidence="10">
    <location>
        <begin position="189"/>
        <end position="327"/>
    </location>
</feature>
<keyword evidence="7 9" id="KW-0501">Molybdenum cofactor biosynthesis</keyword>
<evidence type="ECO:0000256" key="2">
    <source>
        <dbReference type="ARBA" id="ARBA00005046"/>
    </source>
</evidence>
<dbReference type="InterPro" id="IPR038987">
    <property type="entry name" value="MoeA-like"/>
</dbReference>
<dbReference type="InterPro" id="IPR005110">
    <property type="entry name" value="MoeA_linker/N"/>
</dbReference>
<dbReference type="Pfam" id="PF00994">
    <property type="entry name" value="MoCF_biosynth"/>
    <property type="match status" value="1"/>
</dbReference>
<keyword evidence="9" id="KW-0460">Magnesium</keyword>
<dbReference type="PANTHER" id="PTHR10192:SF5">
    <property type="entry name" value="GEPHYRIN"/>
    <property type="match status" value="1"/>
</dbReference>
<dbReference type="Gene3D" id="2.170.190.11">
    <property type="entry name" value="Molybdopterin biosynthesis moea protein, domain 3"/>
    <property type="match status" value="1"/>
</dbReference>
<dbReference type="InterPro" id="IPR005111">
    <property type="entry name" value="MoeA_C_domain_IV"/>
</dbReference>
<dbReference type="SUPFAM" id="SSF53218">
    <property type="entry name" value="Molybdenum cofactor biosynthesis proteins"/>
    <property type="match status" value="1"/>
</dbReference>
<evidence type="ECO:0000256" key="7">
    <source>
        <dbReference type="ARBA" id="ARBA00023150"/>
    </source>
</evidence>
<comment type="cofactor">
    <cofactor evidence="9">
        <name>Mg(2+)</name>
        <dbReference type="ChEBI" id="CHEBI:18420"/>
    </cofactor>
</comment>
<evidence type="ECO:0000256" key="6">
    <source>
        <dbReference type="ARBA" id="ARBA00022505"/>
    </source>
</evidence>
<comment type="function">
    <text evidence="1 9">Catalyzes the insertion of molybdate into adenylated molybdopterin with the concomitant release of AMP.</text>
</comment>
<dbReference type="InterPro" id="IPR036688">
    <property type="entry name" value="MoeA_C_domain_IV_sf"/>
</dbReference>
<reference evidence="11 12" key="1">
    <citation type="submission" date="2023-11" db="EMBL/GenBank/DDBJ databases">
        <title>Bacillus jintuensis, isolated from a mudflat on the Beibu Gulf coast.</title>
        <authorList>
            <person name="Li M."/>
        </authorList>
    </citation>
    <scope>NUCLEOTIDE SEQUENCE [LARGE SCALE GENOMIC DNA]</scope>
    <source>
        <strain evidence="11 12">31A1R</strain>
    </source>
</reference>
<dbReference type="Proteomes" id="UP001290455">
    <property type="component" value="Unassembled WGS sequence"/>
</dbReference>
<dbReference type="Pfam" id="PF03453">
    <property type="entry name" value="MoeA_N"/>
    <property type="match status" value="1"/>
</dbReference>
<keyword evidence="9" id="KW-0479">Metal-binding</keyword>
<dbReference type="Gene3D" id="3.40.980.10">
    <property type="entry name" value="MoaB/Mog-like domain"/>
    <property type="match status" value="1"/>
</dbReference>
<comment type="catalytic activity">
    <reaction evidence="8">
        <text>adenylyl-molybdopterin + molybdate = Mo-molybdopterin + AMP + H(+)</text>
        <dbReference type="Rhea" id="RHEA:35047"/>
        <dbReference type="ChEBI" id="CHEBI:15378"/>
        <dbReference type="ChEBI" id="CHEBI:36264"/>
        <dbReference type="ChEBI" id="CHEBI:62727"/>
        <dbReference type="ChEBI" id="CHEBI:71302"/>
        <dbReference type="ChEBI" id="CHEBI:456215"/>
        <dbReference type="EC" id="2.10.1.1"/>
    </reaction>
</comment>
<comment type="caution">
    <text evidence="11">The sequence shown here is derived from an EMBL/GenBank/DDBJ whole genome shotgun (WGS) entry which is preliminary data.</text>
</comment>
<comment type="pathway">
    <text evidence="2 9">Cofactor biosynthesis; molybdopterin biosynthesis.</text>
</comment>
<keyword evidence="6 9" id="KW-0500">Molybdenum</keyword>
<evidence type="ECO:0000256" key="5">
    <source>
        <dbReference type="ARBA" id="ARBA00021108"/>
    </source>
</evidence>
<dbReference type="Pfam" id="PF03454">
    <property type="entry name" value="MoeA_C"/>
    <property type="match status" value="1"/>
</dbReference>
<dbReference type="InterPro" id="IPR036425">
    <property type="entry name" value="MoaB/Mog-like_dom_sf"/>
</dbReference>
<evidence type="ECO:0000313" key="12">
    <source>
        <dbReference type="Proteomes" id="UP001290455"/>
    </source>
</evidence>
<dbReference type="SUPFAM" id="SSF63867">
    <property type="entry name" value="MoeA C-terminal domain-like"/>
    <property type="match status" value="1"/>
</dbReference>
<evidence type="ECO:0000256" key="4">
    <source>
        <dbReference type="ARBA" id="ARBA00013269"/>
    </source>
</evidence>
<dbReference type="InterPro" id="IPR036135">
    <property type="entry name" value="MoeA_linker/N_sf"/>
</dbReference>
<dbReference type="SUPFAM" id="SSF63882">
    <property type="entry name" value="MoeA N-terminal region -like"/>
    <property type="match status" value="1"/>
</dbReference>